<accession>A0ABR2J3F7</accession>
<name>A0ABR2J3F7_9EUKA</name>
<gene>
    <name evidence="1" type="ORF">M9Y10_007303</name>
</gene>
<sequence length="298" mass="33791">MDFEVLSAEILNNETHTFTFSKSVDQFMVGFSKFLIEYPETDHHIQKIFIDLTDVQKNDDKVIISPKFHMSDSSNHNESYYSKITVVVLAAIGYKNRNIYMENGIKTNIEHILPLNNPTFIAPSLTYSSVQFEEEDHHLNKLSTKIEVDSDSGSFKLDGFSKIQDSGKYSGSGEVNGSIFIYNGTDHKVLGSNFTSGTEGNFVLVKLGQNTKKTHHKRFRMACFIDGFELSYKNNSDHHVKTIEVSCEIDEKNLIEDQGSLYAKVFLKSLLSDGRRNNFDVPHNTISGFVVAFKNDKQ</sequence>
<comment type="caution">
    <text evidence="1">The sequence shown here is derived from an EMBL/GenBank/DDBJ whole genome shotgun (WGS) entry which is preliminary data.</text>
</comment>
<dbReference type="Proteomes" id="UP001470230">
    <property type="component" value="Unassembled WGS sequence"/>
</dbReference>
<protein>
    <submittedName>
        <fullName evidence="1">Uncharacterized protein</fullName>
    </submittedName>
</protein>
<proteinExistence type="predicted"/>
<evidence type="ECO:0000313" key="2">
    <source>
        <dbReference type="Proteomes" id="UP001470230"/>
    </source>
</evidence>
<dbReference type="EMBL" id="JAPFFF010000013">
    <property type="protein sequence ID" value="KAK8871570.1"/>
    <property type="molecule type" value="Genomic_DNA"/>
</dbReference>
<evidence type="ECO:0000313" key="1">
    <source>
        <dbReference type="EMBL" id="KAK8871570.1"/>
    </source>
</evidence>
<reference evidence="1 2" key="1">
    <citation type="submission" date="2024-04" db="EMBL/GenBank/DDBJ databases">
        <title>Tritrichomonas musculus Genome.</title>
        <authorList>
            <person name="Alves-Ferreira E."/>
            <person name="Grigg M."/>
            <person name="Lorenzi H."/>
            <person name="Galac M."/>
        </authorList>
    </citation>
    <scope>NUCLEOTIDE SEQUENCE [LARGE SCALE GENOMIC DNA]</scope>
    <source>
        <strain evidence="1 2">EAF2021</strain>
    </source>
</reference>
<keyword evidence="2" id="KW-1185">Reference proteome</keyword>
<organism evidence="1 2">
    <name type="scientific">Tritrichomonas musculus</name>
    <dbReference type="NCBI Taxonomy" id="1915356"/>
    <lineage>
        <taxon>Eukaryota</taxon>
        <taxon>Metamonada</taxon>
        <taxon>Parabasalia</taxon>
        <taxon>Tritrichomonadida</taxon>
        <taxon>Tritrichomonadidae</taxon>
        <taxon>Tritrichomonas</taxon>
    </lineage>
</organism>